<dbReference type="STRING" id="32473.ENSXCOP00000019580"/>
<dbReference type="Gene3D" id="3.90.228.10">
    <property type="match status" value="2"/>
</dbReference>
<dbReference type="GO" id="GO:0070212">
    <property type="term" value="P:protein poly-ADP-ribosylation"/>
    <property type="evidence" value="ECO:0007669"/>
    <property type="project" value="TreeGrafter"/>
</dbReference>
<dbReference type="SUPFAM" id="SSF56399">
    <property type="entry name" value="ADP-ribosylation"/>
    <property type="match status" value="1"/>
</dbReference>
<comment type="subcellular location">
    <subcellularLocation>
        <location evidence="1">Nucleus</location>
    </subcellularLocation>
</comment>
<dbReference type="EC" id="2.4.2.-" evidence="7"/>
<proteinExistence type="inferred from homology"/>
<dbReference type="GO" id="GO:1990404">
    <property type="term" value="F:NAD+-protein mono-ADP-ribosyltransferase activity"/>
    <property type="evidence" value="ECO:0007669"/>
    <property type="project" value="TreeGrafter"/>
</dbReference>
<evidence type="ECO:0000313" key="9">
    <source>
        <dbReference type="Ensembl" id="ENSXCOP00000019580.1"/>
    </source>
</evidence>
<keyword evidence="10" id="KW-1185">Reference proteome</keyword>
<dbReference type="PANTHER" id="PTHR14453">
    <property type="entry name" value="PARP/ZINC FINGER CCCH TYPE DOMAIN CONTAINING PROTEIN"/>
    <property type="match status" value="1"/>
</dbReference>
<dbReference type="InterPro" id="IPR052056">
    <property type="entry name" value="Mono-ARTD/PARP"/>
</dbReference>
<keyword evidence="2 7" id="KW-0328">Glycosyltransferase</keyword>
<evidence type="ECO:0000256" key="5">
    <source>
        <dbReference type="ARBA" id="ARBA00023242"/>
    </source>
</evidence>
<reference evidence="9" key="1">
    <citation type="submission" date="2025-08" db="UniProtKB">
        <authorList>
            <consortium name="Ensembl"/>
        </authorList>
    </citation>
    <scope>IDENTIFICATION</scope>
</reference>
<dbReference type="Ensembl" id="ENSXCOT00000019825.1">
    <property type="protein sequence ID" value="ENSXCOP00000019580.1"/>
    <property type="gene ID" value="ENSXCOG00000014714.1"/>
</dbReference>
<dbReference type="GO" id="GO:0005737">
    <property type="term" value="C:cytoplasm"/>
    <property type="evidence" value="ECO:0007669"/>
    <property type="project" value="TreeGrafter"/>
</dbReference>
<name>A0A3B5M7W1_9TELE</name>
<dbReference type="InterPro" id="IPR012317">
    <property type="entry name" value="Poly(ADP-ribose)pol_cat_dom"/>
</dbReference>
<evidence type="ECO:0000256" key="7">
    <source>
        <dbReference type="RuleBase" id="RU362114"/>
    </source>
</evidence>
<dbReference type="GO" id="GO:0005634">
    <property type="term" value="C:nucleus"/>
    <property type="evidence" value="ECO:0007669"/>
    <property type="project" value="UniProtKB-SubCell"/>
</dbReference>
<dbReference type="GO" id="GO:0003950">
    <property type="term" value="F:NAD+ poly-ADP-ribosyltransferase activity"/>
    <property type="evidence" value="ECO:0007669"/>
    <property type="project" value="UniProtKB-UniRule"/>
</dbReference>
<dbReference type="PANTHER" id="PTHR14453:SF89">
    <property type="entry name" value="PROTEIN MONO-ADP-RIBOSYLTRANSFERASE PARP14"/>
    <property type="match status" value="1"/>
</dbReference>
<protein>
    <recommendedName>
        <fullName evidence="7">Poly [ADP-ribose] polymerase</fullName>
        <shortName evidence="7">PARP</shortName>
        <ecNumber evidence="7">2.4.2.-</ecNumber>
    </recommendedName>
</protein>
<dbReference type="GeneTree" id="ENSGT00940000154311"/>
<keyword evidence="5" id="KW-0539">Nucleus</keyword>
<comment type="similarity">
    <text evidence="6">Belongs to the ARTD/PARP family.</text>
</comment>
<evidence type="ECO:0000256" key="6">
    <source>
        <dbReference type="ARBA" id="ARBA00024347"/>
    </source>
</evidence>
<dbReference type="CDD" id="cd01439">
    <property type="entry name" value="TCCD_inducible_PARP_like"/>
    <property type="match status" value="1"/>
</dbReference>
<evidence type="ECO:0000259" key="8">
    <source>
        <dbReference type="PROSITE" id="PS51059"/>
    </source>
</evidence>
<dbReference type="GO" id="GO:0010629">
    <property type="term" value="P:negative regulation of gene expression"/>
    <property type="evidence" value="ECO:0007669"/>
    <property type="project" value="TreeGrafter"/>
</dbReference>
<keyword evidence="4 7" id="KW-0520">NAD</keyword>
<sequence>MLLHRVLRSCSMCPFLTLSLCPFKGLRTALLCLTWRNMFSTNTRKDLITKKLDKIERIQNPGLWKSLQIKKQEMELRNNHQNNDKRLFHGTTACYGNGSYFAVKADYSAQDTYSKPNANGEKFMYVCRVLTGDYTLGEKKMVAPPSKGSSSVHMYDSVVDDMATPSMFVVFHDTQAYPEYLITFK</sequence>
<accession>A0A3B5M7W1</accession>
<evidence type="ECO:0000313" key="10">
    <source>
        <dbReference type="Proteomes" id="UP000261380"/>
    </source>
</evidence>
<dbReference type="Proteomes" id="UP000261380">
    <property type="component" value="Unplaced"/>
</dbReference>
<evidence type="ECO:0000256" key="4">
    <source>
        <dbReference type="ARBA" id="ARBA00023027"/>
    </source>
</evidence>
<evidence type="ECO:0000256" key="2">
    <source>
        <dbReference type="ARBA" id="ARBA00022676"/>
    </source>
</evidence>
<dbReference type="Pfam" id="PF00644">
    <property type="entry name" value="PARP"/>
    <property type="match status" value="1"/>
</dbReference>
<organism evidence="9 10">
    <name type="scientific">Xiphophorus couchianus</name>
    <name type="common">Monterrey platyfish</name>
    <dbReference type="NCBI Taxonomy" id="32473"/>
    <lineage>
        <taxon>Eukaryota</taxon>
        <taxon>Metazoa</taxon>
        <taxon>Chordata</taxon>
        <taxon>Craniata</taxon>
        <taxon>Vertebrata</taxon>
        <taxon>Euteleostomi</taxon>
        <taxon>Actinopterygii</taxon>
        <taxon>Neopterygii</taxon>
        <taxon>Teleostei</taxon>
        <taxon>Neoteleostei</taxon>
        <taxon>Acanthomorphata</taxon>
        <taxon>Ovalentaria</taxon>
        <taxon>Atherinomorphae</taxon>
        <taxon>Cyprinodontiformes</taxon>
        <taxon>Poeciliidae</taxon>
        <taxon>Poeciliinae</taxon>
        <taxon>Xiphophorus</taxon>
    </lineage>
</organism>
<keyword evidence="3 7" id="KW-0808">Transferase</keyword>
<dbReference type="GO" id="GO:0003714">
    <property type="term" value="F:transcription corepressor activity"/>
    <property type="evidence" value="ECO:0007669"/>
    <property type="project" value="TreeGrafter"/>
</dbReference>
<dbReference type="AlphaFoldDB" id="A0A3B5M7W1"/>
<reference evidence="9" key="2">
    <citation type="submission" date="2025-09" db="UniProtKB">
        <authorList>
            <consortium name="Ensembl"/>
        </authorList>
    </citation>
    <scope>IDENTIFICATION</scope>
</reference>
<evidence type="ECO:0000256" key="1">
    <source>
        <dbReference type="ARBA" id="ARBA00004123"/>
    </source>
</evidence>
<evidence type="ECO:0000256" key="3">
    <source>
        <dbReference type="ARBA" id="ARBA00022679"/>
    </source>
</evidence>
<feature type="domain" description="PARP catalytic" evidence="8">
    <location>
        <begin position="1"/>
        <end position="185"/>
    </location>
</feature>
<dbReference type="PROSITE" id="PS51059">
    <property type="entry name" value="PARP_CATALYTIC"/>
    <property type="match status" value="1"/>
</dbReference>